<name>A0A6L2NKM2_TANCI</name>
<dbReference type="Pfam" id="PF13976">
    <property type="entry name" value="gag_pre-integrs"/>
    <property type="match status" value="1"/>
</dbReference>
<dbReference type="AlphaFoldDB" id="A0A6L2NKM2"/>
<reference evidence="4" key="1">
    <citation type="journal article" date="2019" name="Sci. Rep.">
        <title>Draft genome of Tanacetum cinerariifolium, the natural source of mosquito coil.</title>
        <authorList>
            <person name="Yamashiro T."/>
            <person name="Shiraishi A."/>
            <person name="Satake H."/>
            <person name="Nakayama K."/>
        </authorList>
    </citation>
    <scope>NUCLEOTIDE SEQUENCE</scope>
</reference>
<dbReference type="EMBL" id="BKCJ010009399">
    <property type="protein sequence ID" value="GEU86766.1"/>
    <property type="molecule type" value="Genomic_DNA"/>
</dbReference>
<feature type="region of interest" description="Disordered" evidence="1">
    <location>
        <begin position="548"/>
        <end position="617"/>
    </location>
</feature>
<feature type="compositionally biased region" description="Low complexity" evidence="1">
    <location>
        <begin position="599"/>
        <end position="617"/>
    </location>
</feature>
<feature type="domain" description="GAG-pre-integrase" evidence="2">
    <location>
        <begin position="399"/>
        <end position="472"/>
    </location>
</feature>
<dbReference type="InterPro" id="IPR054722">
    <property type="entry name" value="PolX-like_BBD"/>
</dbReference>
<sequence>MASIYFNPPTLHVLEYIPTVSVNFPTADVYTAKKFPTVEDLPLLHEDKIYSEIQQYLQHEHYAPWEVIEFDDSYKAPPEETAKDKGLAGKVFTSTKKKERTVAITAEDIQKRKNDVKDIVSHLEFMDVPIEQDDLNQKFLTSLAPKWLVYTIVWRNRDDLDTMSLDDVYNHLKVYEPEIDDDDIEEMDIKWNLALLSMRTDRFWKKTGKKITIQGSDITKESRQREERESYKKDPKVEEPALKAIIAIDGIGWDWSYMAEEDEASNNHALVADEEDVPTEYALMAKSSSSLDNKDNGFSRHMTGNISYLSEYEPFNRGYVSFGHGRGKITCKGLIKTDKLEFENVYFVEELKYNLFSVSQICDNKNSVMFTDTECLVLGKNFKLVDDKHVLLRTPRQHNMYTIDLKNVVFHKNLICLIAKALVDESMLWHTRLGHLNFKTMNKLVWSNMVKGLPSKSFENDHSCIACLKEKQHKASCKSKLVNYVSQPLHTLHMDLFGPTSVNSLNHKWKGIKRESLVMQEPLSRTVLLKEEIGLSLKQQGISSTNISAAKKDDAIPDNNASQKEKEKVNRDKEVPERNRNSNPTASTKVSSNDSFELTSSSTVETEVPTVSTHVPTCSLSVPPVTSSVLRIISKGGSSYPEPLSLGNAMSFENRLEDFFGDTSDTVSLNDVEADLSNMETTIQCLSPKSTSFNDFSSNIATALVCLATNRTYNFSKMIFDDETSFPTGDARYREAFFTVTSLDAGQDKENIAKTSAMPHEASPRVTYFGGGEGKSRLLRIMRRGEKDLIRRMLQTRKEGIDQWEDLLVGDTLKDSDKSADKESDNTDDMANVLGTLGAANILVSRGLRSVLTTASLSVATASTLVSPVVTTASGSFPTAVIFTTASVVTSATRVTGSSKGVVIESSSPMSLNIPSISKKDKGKGKMTEPEQPSKEEVLEQMSAQLARDLEAKFAQEDQIIRGQAKRDSKIARIHAERELKMMIAELDRSNEIVAKYLSEYEQVEAGLSHDKKVELMDELLMYQMNLAQIKKY</sequence>
<proteinExistence type="predicted"/>
<feature type="compositionally biased region" description="Basic and acidic residues" evidence="1">
    <location>
        <begin position="918"/>
        <end position="934"/>
    </location>
</feature>
<evidence type="ECO:0000259" key="2">
    <source>
        <dbReference type="Pfam" id="PF13976"/>
    </source>
</evidence>
<dbReference type="Pfam" id="PF22936">
    <property type="entry name" value="Pol_BBD"/>
    <property type="match status" value="1"/>
</dbReference>
<feature type="compositionally biased region" description="Basic and acidic residues" evidence="1">
    <location>
        <begin position="218"/>
        <end position="234"/>
    </location>
</feature>
<evidence type="ECO:0000313" key="4">
    <source>
        <dbReference type="EMBL" id="GEU86766.1"/>
    </source>
</evidence>
<feature type="region of interest" description="Disordered" evidence="1">
    <location>
        <begin position="215"/>
        <end position="234"/>
    </location>
</feature>
<feature type="compositionally biased region" description="Polar residues" evidence="1">
    <location>
        <begin position="581"/>
        <end position="598"/>
    </location>
</feature>
<protein>
    <submittedName>
        <fullName evidence="4">Putative ribonuclease H-like domain-containing protein</fullName>
    </submittedName>
</protein>
<organism evidence="4">
    <name type="scientific">Tanacetum cinerariifolium</name>
    <name type="common">Dalmatian daisy</name>
    <name type="synonym">Chrysanthemum cinerariifolium</name>
    <dbReference type="NCBI Taxonomy" id="118510"/>
    <lineage>
        <taxon>Eukaryota</taxon>
        <taxon>Viridiplantae</taxon>
        <taxon>Streptophyta</taxon>
        <taxon>Embryophyta</taxon>
        <taxon>Tracheophyta</taxon>
        <taxon>Spermatophyta</taxon>
        <taxon>Magnoliopsida</taxon>
        <taxon>eudicotyledons</taxon>
        <taxon>Gunneridae</taxon>
        <taxon>Pentapetalae</taxon>
        <taxon>asterids</taxon>
        <taxon>campanulids</taxon>
        <taxon>Asterales</taxon>
        <taxon>Asteraceae</taxon>
        <taxon>Asteroideae</taxon>
        <taxon>Anthemideae</taxon>
        <taxon>Anthemidinae</taxon>
        <taxon>Tanacetum</taxon>
    </lineage>
</organism>
<evidence type="ECO:0000256" key="1">
    <source>
        <dbReference type="SAM" id="MobiDB-lite"/>
    </source>
</evidence>
<gene>
    <name evidence="4" type="ORF">Tci_058744</name>
</gene>
<feature type="region of interest" description="Disordered" evidence="1">
    <location>
        <begin position="913"/>
        <end position="934"/>
    </location>
</feature>
<accession>A0A6L2NKM2</accession>
<feature type="domain" description="Retrovirus-related Pol polyprotein from transposon TNT 1-94-like beta-barrel" evidence="3">
    <location>
        <begin position="295"/>
        <end position="364"/>
    </location>
</feature>
<evidence type="ECO:0000259" key="3">
    <source>
        <dbReference type="Pfam" id="PF22936"/>
    </source>
</evidence>
<comment type="caution">
    <text evidence="4">The sequence shown here is derived from an EMBL/GenBank/DDBJ whole genome shotgun (WGS) entry which is preliminary data.</text>
</comment>
<feature type="compositionally biased region" description="Basic and acidic residues" evidence="1">
    <location>
        <begin position="563"/>
        <end position="580"/>
    </location>
</feature>
<dbReference type="Pfam" id="PF14223">
    <property type="entry name" value="Retrotran_gag_2"/>
    <property type="match status" value="1"/>
</dbReference>
<dbReference type="InterPro" id="IPR025724">
    <property type="entry name" value="GAG-pre-integrase_dom"/>
</dbReference>